<reference evidence="4 5" key="1">
    <citation type="submission" date="2014-04" db="EMBL/GenBank/DDBJ databases">
        <title>Draft genome sequence of Bacillus azotoformans MEV2011, a (co-) denitrifying strain unable to grow in the presence of oxygen.</title>
        <authorList>
            <person name="Nielsen M."/>
            <person name="Schreiber L."/>
            <person name="Finster K."/>
            <person name="Schramm A."/>
        </authorList>
    </citation>
    <scope>NUCLEOTIDE SEQUENCE [LARGE SCALE GENOMIC DNA]</scope>
    <source>
        <strain evidence="4 5">MEV2011</strain>
    </source>
</reference>
<evidence type="ECO:0000313" key="4">
    <source>
        <dbReference type="EMBL" id="KEF40387.1"/>
    </source>
</evidence>
<organism evidence="4 5">
    <name type="scientific">Schinkia azotoformans MEV2011</name>
    <dbReference type="NCBI Taxonomy" id="1348973"/>
    <lineage>
        <taxon>Bacteria</taxon>
        <taxon>Bacillati</taxon>
        <taxon>Bacillota</taxon>
        <taxon>Bacilli</taxon>
        <taxon>Bacillales</taxon>
        <taxon>Bacillaceae</taxon>
        <taxon>Calidifontibacillus/Schinkia group</taxon>
        <taxon>Schinkia</taxon>
    </lineage>
</organism>
<dbReference type="PANTHER" id="PTHR33308">
    <property type="entry name" value="PEPTIDOGLYCAN HYDROLASE FLGJ"/>
    <property type="match status" value="1"/>
</dbReference>
<evidence type="ECO:0000256" key="1">
    <source>
        <dbReference type="ARBA" id="ARBA00022801"/>
    </source>
</evidence>
<dbReference type="Gene3D" id="4.10.80.30">
    <property type="entry name" value="DNA polymerase, domain 6"/>
    <property type="match status" value="1"/>
</dbReference>
<evidence type="ECO:0000259" key="3">
    <source>
        <dbReference type="SMART" id="SM00047"/>
    </source>
</evidence>
<comment type="caution">
    <text evidence="4">The sequence shown here is derived from an EMBL/GenBank/DDBJ whole genome shotgun (WGS) entry which is preliminary data.</text>
</comment>
<feature type="domain" description="Mannosyl-glycoprotein endo-beta-N-acetylglucosamidase-like" evidence="3">
    <location>
        <begin position="2"/>
        <end position="150"/>
    </location>
</feature>
<dbReference type="Gene3D" id="1.10.530.10">
    <property type="match status" value="1"/>
</dbReference>
<evidence type="ECO:0000313" key="5">
    <source>
        <dbReference type="Proteomes" id="UP000027936"/>
    </source>
</evidence>
<protein>
    <submittedName>
        <fullName evidence="4">Muramidase (Flagellum-specific)</fullName>
    </submittedName>
</protein>
<dbReference type="OrthoDB" id="977752at2"/>
<dbReference type="Proteomes" id="UP000027936">
    <property type="component" value="Unassembled WGS sequence"/>
</dbReference>
<dbReference type="PANTHER" id="PTHR33308:SF10">
    <property type="entry name" value="EXO-GLUCOSAMINIDASE LYTG"/>
    <property type="match status" value="1"/>
</dbReference>
<dbReference type="InterPro" id="IPR002901">
    <property type="entry name" value="MGlyc_endo_b_GlcNAc-like_dom"/>
</dbReference>
<dbReference type="PATRIC" id="fig|1348973.3.peg.403"/>
<keyword evidence="2" id="KW-0175">Coiled coil</keyword>
<keyword evidence="1" id="KW-0378">Hydrolase</keyword>
<dbReference type="AlphaFoldDB" id="A0A072NT30"/>
<dbReference type="Pfam" id="PF01832">
    <property type="entry name" value="Glucosaminidase"/>
    <property type="match status" value="1"/>
</dbReference>
<feature type="coiled-coil region" evidence="2">
    <location>
        <begin position="193"/>
        <end position="220"/>
    </location>
</feature>
<proteinExistence type="predicted"/>
<dbReference type="EMBL" id="JJRY01000001">
    <property type="protein sequence ID" value="KEF40387.1"/>
    <property type="molecule type" value="Genomic_DNA"/>
</dbReference>
<accession>A0A072NT30</accession>
<gene>
    <name evidence="4" type="ORF">M670_00413</name>
</gene>
<dbReference type="SMART" id="SM00047">
    <property type="entry name" value="LYZ2"/>
    <property type="match status" value="1"/>
</dbReference>
<dbReference type="PRINTS" id="PR01002">
    <property type="entry name" value="FLGFLGJ"/>
</dbReference>
<sequence length="226" mass="25594">MNFIDEITPHAKRIAKEFNLLASLIIAQAIHESDWGKSGLAVKGKNLFGIKGNYKGQSVTMPTREHVNGKDVKVNAAFRKYPSWYESLYDLANLYKNGVSWDRSKYKKVIGETDYKKACAAVQTAGYATDPNYATKLIKMIESNNLTKYDIKEVTQLAEHDINVISDWAANDWEEALANGYFDGTRPGDKVTREELACVVNKLRRNFKALIEKNKSSIDELYSKIK</sequence>
<dbReference type="GO" id="GO:0004040">
    <property type="term" value="F:amidase activity"/>
    <property type="evidence" value="ECO:0007669"/>
    <property type="project" value="InterPro"/>
</dbReference>
<dbReference type="InterPro" id="IPR051056">
    <property type="entry name" value="Glycosyl_Hydrolase_73"/>
</dbReference>
<name>A0A072NT30_SCHAZ</name>
<evidence type="ECO:0000256" key="2">
    <source>
        <dbReference type="SAM" id="Coils"/>
    </source>
</evidence>